<name>A0AAV7WPT2_PLEWA</name>
<reference evidence="3" key="1">
    <citation type="journal article" date="2022" name="bioRxiv">
        <title>Sequencing and chromosome-scale assembly of the giantPleurodeles waltlgenome.</title>
        <authorList>
            <person name="Brown T."/>
            <person name="Elewa A."/>
            <person name="Iarovenko S."/>
            <person name="Subramanian E."/>
            <person name="Araus A.J."/>
            <person name="Petzold A."/>
            <person name="Susuki M."/>
            <person name="Suzuki K.-i.T."/>
            <person name="Hayashi T."/>
            <person name="Toyoda A."/>
            <person name="Oliveira C."/>
            <person name="Osipova E."/>
            <person name="Leigh N.D."/>
            <person name="Simon A."/>
            <person name="Yun M.H."/>
        </authorList>
    </citation>
    <scope>NUCLEOTIDE SEQUENCE</scope>
    <source>
        <strain evidence="3">20211129_DDA</strain>
        <tissue evidence="3">Liver</tissue>
    </source>
</reference>
<organism evidence="3 4">
    <name type="scientific">Pleurodeles waltl</name>
    <name type="common">Iberian ribbed newt</name>
    <dbReference type="NCBI Taxonomy" id="8319"/>
    <lineage>
        <taxon>Eukaryota</taxon>
        <taxon>Metazoa</taxon>
        <taxon>Chordata</taxon>
        <taxon>Craniata</taxon>
        <taxon>Vertebrata</taxon>
        <taxon>Euteleostomi</taxon>
        <taxon>Amphibia</taxon>
        <taxon>Batrachia</taxon>
        <taxon>Caudata</taxon>
        <taxon>Salamandroidea</taxon>
        <taxon>Salamandridae</taxon>
        <taxon>Pleurodelinae</taxon>
        <taxon>Pleurodeles</taxon>
    </lineage>
</organism>
<dbReference type="EMBL" id="JANPWB010000001">
    <property type="protein sequence ID" value="KAJ1214766.1"/>
    <property type="molecule type" value="Genomic_DNA"/>
</dbReference>
<feature type="transmembrane region" description="Helical" evidence="2">
    <location>
        <begin position="51"/>
        <end position="72"/>
    </location>
</feature>
<gene>
    <name evidence="3" type="ORF">NDU88_002379</name>
</gene>
<keyword evidence="2" id="KW-0812">Transmembrane</keyword>
<keyword evidence="4" id="KW-1185">Reference proteome</keyword>
<feature type="region of interest" description="Disordered" evidence="1">
    <location>
        <begin position="17"/>
        <end position="42"/>
    </location>
</feature>
<sequence>MAAALYCPIFSTSSRPSSIGNSTARPHKNVHDQRQLTLASRRGKSEHRDRYLFHFESVVFFSLYLRYIHLIIATKYRARSSRTSFGLGLLLRASLPSVTLSDRVRGAFDVTYTQYSAFL</sequence>
<comment type="caution">
    <text evidence="3">The sequence shown here is derived from an EMBL/GenBank/DDBJ whole genome shotgun (WGS) entry which is preliminary data.</text>
</comment>
<dbReference type="AlphaFoldDB" id="A0AAV7WPT2"/>
<keyword evidence="2" id="KW-0472">Membrane</keyword>
<accession>A0AAV7WPT2</accession>
<dbReference type="Proteomes" id="UP001066276">
    <property type="component" value="Chromosome 1_1"/>
</dbReference>
<keyword evidence="2" id="KW-1133">Transmembrane helix</keyword>
<proteinExistence type="predicted"/>
<evidence type="ECO:0000313" key="4">
    <source>
        <dbReference type="Proteomes" id="UP001066276"/>
    </source>
</evidence>
<evidence type="ECO:0000256" key="1">
    <source>
        <dbReference type="SAM" id="MobiDB-lite"/>
    </source>
</evidence>
<protein>
    <submittedName>
        <fullName evidence="3">Uncharacterized protein</fullName>
    </submittedName>
</protein>
<evidence type="ECO:0000313" key="3">
    <source>
        <dbReference type="EMBL" id="KAJ1214766.1"/>
    </source>
</evidence>
<evidence type="ECO:0000256" key="2">
    <source>
        <dbReference type="SAM" id="Phobius"/>
    </source>
</evidence>